<keyword evidence="5" id="KW-1185">Reference proteome</keyword>
<dbReference type="PROSITE" id="PS50850">
    <property type="entry name" value="MFS"/>
    <property type="match status" value="1"/>
</dbReference>
<feature type="transmembrane region" description="Helical" evidence="2">
    <location>
        <begin position="20"/>
        <end position="40"/>
    </location>
</feature>
<keyword evidence="2" id="KW-0472">Membrane</keyword>
<reference evidence="4" key="1">
    <citation type="submission" date="2018-11" db="EMBL/GenBank/DDBJ databases">
        <authorList>
            <consortium name="Pathogen Informatics"/>
        </authorList>
    </citation>
    <scope>NUCLEOTIDE SEQUENCE</scope>
</reference>
<dbReference type="InterPro" id="IPR036259">
    <property type="entry name" value="MFS_trans_sf"/>
</dbReference>
<feature type="domain" description="Major facilitator superfamily (MFS) profile" evidence="3">
    <location>
        <begin position="1"/>
        <end position="47"/>
    </location>
</feature>
<proteinExistence type="predicted"/>
<evidence type="ECO:0000256" key="2">
    <source>
        <dbReference type="SAM" id="Phobius"/>
    </source>
</evidence>
<keyword evidence="2" id="KW-0812">Transmembrane</keyword>
<protein>
    <recommendedName>
        <fullName evidence="3">Major facilitator superfamily (MFS) profile domain-containing protein</fullName>
    </recommendedName>
</protein>
<dbReference type="SUPFAM" id="SSF103473">
    <property type="entry name" value="MFS general substrate transporter"/>
    <property type="match status" value="1"/>
</dbReference>
<dbReference type="Proteomes" id="UP000784294">
    <property type="component" value="Unassembled WGS sequence"/>
</dbReference>
<evidence type="ECO:0000313" key="4">
    <source>
        <dbReference type="EMBL" id="VEL12010.1"/>
    </source>
</evidence>
<name>A0A3S5B399_9PLAT</name>
<organism evidence="4 5">
    <name type="scientific">Protopolystoma xenopodis</name>
    <dbReference type="NCBI Taxonomy" id="117903"/>
    <lineage>
        <taxon>Eukaryota</taxon>
        <taxon>Metazoa</taxon>
        <taxon>Spiralia</taxon>
        <taxon>Lophotrochozoa</taxon>
        <taxon>Platyhelminthes</taxon>
        <taxon>Monogenea</taxon>
        <taxon>Polyopisthocotylea</taxon>
        <taxon>Polystomatidea</taxon>
        <taxon>Polystomatidae</taxon>
        <taxon>Protopolystoma</taxon>
    </lineage>
</organism>
<evidence type="ECO:0000259" key="3">
    <source>
        <dbReference type="PROSITE" id="PS50850"/>
    </source>
</evidence>
<comment type="subcellular location">
    <subcellularLocation>
        <location evidence="1">Membrane</location>
        <topology evidence="1">Multi-pass membrane protein</topology>
    </subcellularLocation>
</comment>
<evidence type="ECO:0000313" key="5">
    <source>
        <dbReference type="Proteomes" id="UP000784294"/>
    </source>
</evidence>
<comment type="caution">
    <text evidence="4">The sequence shown here is derived from an EMBL/GenBank/DDBJ whole genome shotgun (WGS) entry which is preliminary data.</text>
</comment>
<keyword evidence="2" id="KW-1133">Transmembrane helix</keyword>
<gene>
    <name evidence="4" type="ORF">PXEA_LOCUS5450</name>
</gene>
<dbReference type="GO" id="GO:0016020">
    <property type="term" value="C:membrane"/>
    <property type="evidence" value="ECO:0007669"/>
    <property type="project" value="UniProtKB-SubCell"/>
</dbReference>
<accession>A0A3S5B399</accession>
<evidence type="ECO:0000256" key="1">
    <source>
        <dbReference type="ARBA" id="ARBA00004141"/>
    </source>
</evidence>
<dbReference type="InterPro" id="IPR020846">
    <property type="entry name" value="MFS_dom"/>
</dbReference>
<sequence>MASSLSEKWGYREVALLGSILASVGIAATFFCDSLIFFLLSSSVVAG</sequence>
<dbReference type="AlphaFoldDB" id="A0A3S5B399"/>
<dbReference type="EMBL" id="CAAALY010013511">
    <property type="protein sequence ID" value="VEL12010.1"/>
    <property type="molecule type" value="Genomic_DNA"/>
</dbReference>
<dbReference type="GO" id="GO:0022857">
    <property type="term" value="F:transmembrane transporter activity"/>
    <property type="evidence" value="ECO:0007669"/>
    <property type="project" value="InterPro"/>
</dbReference>